<sequence>LFCLQVTNIMVSIVSLNVNKSDDLTIQHIPYTVTTPAVQTLKPEAGAEHPAGLSHFVLFVIIPLLVLLFLLFVGFVVVLCMRKLRLDKLRHRLMPLYQFDPADADKEWEADLLEDEREQQQRALRSASTGGIGGGVAGAVSGTGGIGESAAISLYRDSAPA</sequence>
<dbReference type="WBParaSite" id="maker-uti_cns_0013932-snap-gene-0.5-mRNA-1">
    <property type="protein sequence ID" value="maker-uti_cns_0013932-snap-gene-0.5-mRNA-1"/>
    <property type="gene ID" value="maker-uti_cns_0013932-snap-gene-0.5"/>
</dbReference>
<dbReference type="PANTHER" id="PTHR15868:SF0">
    <property type="entry name" value="SIMILAR TO RIKEN CDNA 6430571L13 GENE_ SIMILAR TO G20 PROTEIN"/>
    <property type="match status" value="1"/>
</dbReference>
<dbReference type="Proteomes" id="UP000095280">
    <property type="component" value="Unplaced"/>
</dbReference>
<keyword evidence="2" id="KW-1185">Reference proteome</keyword>
<reference evidence="3" key="1">
    <citation type="submission" date="2016-11" db="UniProtKB">
        <authorList>
            <consortium name="WormBaseParasite"/>
        </authorList>
    </citation>
    <scope>IDENTIFICATION</scope>
</reference>
<dbReference type="InterPro" id="IPR042351">
    <property type="entry name" value="C3orf18-like"/>
</dbReference>
<keyword evidence="1" id="KW-1133">Transmembrane helix</keyword>
<proteinExistence type="predicted"/>
<evidence type="ECO:0000256" key="1">
    <source>
        <dbReference type="SAM" id="Phobius"/>
    </source>
</evidence>
<evidence type="ECO:0000313" key="3">
    <source>
        <dbReference type="WBParaSite" id="maker-uti_cns_0013932-snap-gene-0.5-mRNA-1"/>
    </source>
</evidence>
<keyword evidence="1" id="KW-0812">Transmembrane</keyword>
<keyword evidence="1" id="KW-0472">Membrane</keyword>
<feature type="transmembrane region" description="Helical" evidence="1">
    <location>
        <begin position="56"/>
        <end position="81"/>
    </location>
</feature>
<accession>A0A1I8ILV9</accession>
<name>A0A1I8ILV9_9PLAT</name>
<protein>
    <submittedName>
        <fullName evidence="3">Conserved plasma membrane protein</fullName>
    </submittedName>
</protein>
<dbReference type="AlphaFoldDB" id="A0A1I8ILV9"/>
<evidence type="ECO:0000313" key="2">
    <source>
        <dbReference type="Proteomes" id="UP000095280"/>
    </source>
</evidence>
<dbReference type="PANTHER" id="PTHR15868">
    <property type="entry name" value="SIMILAR TO RIKEN CDNA 6430571L13 GENE, SIMILAR TO G20 PROTEIN"/>
    <property type="match status" value="1"/>
</dbReference>
<organism evidence="2 3">
    <name type="scientific">Macrostomum lignano</name>
    <dbReference type="NCBI Taxonomy" id="282301"/>
    <lineage>
        <taxon>Eukaryota</taxon>
        <taxon>Metazoa</taxon>
        <taxon>Spiralia</taxon>
        <taxon>Lophotrochozoa</taxon>
        <taxon>Platyhelminthes</taxon>
        <taxon>Rhabditophora</taxon>
        <taxon>Macrostomorpha</taxon>
        <taxon>Macrostomida</taxon>
        <taxon>Macrostomidae</taxon>
        <taxon>Macrostomum</taxon>
    </lineage>
</organism>